<organism evidence="1 2">
    <name type="scientific">Dielma fastidiosa</name>
    <dbReference type="NCBI Taxonomy" id="1034346"/>
    <lineage>
        <taxon>Bacteria</taxon>
        <taxon>Bacillati</taxon>
        <taxon>Bacillota</taxon>
        <taxon>Erysipelotrichia</taxon>
        <taxon>Erysipelotrichales</taxon>
        <taxon>Erysipelotrichaceae</taxon>
        <taxon>Dielma</taxon>
    </lineage>
</organism>
<evidence type="ECO:0000313" key="1">
    <source>
        <dbReference type="EMBL" id="PXX79766.1"/>
    </source>
</evidence>
<evidence type="ECO:0000313" key="2">
    <source>
        <dbReference type="Proteomes" id="UP000247612"/>
    </source>
</evidence>
<protein>
    <submittedName>
        <fullName evidence="1">Uncharacterized protein</fullName>
    </submittedName>
</protein>
<reference evidence="1 2" key="1">
    <citation type="submission" date="2018-05" db="EMBL/GenBank/DDBJ databases">
        <title>Genomic Encyclopedia of Type Strains, Phase IV (KMG-IV): sequencing the most valuable type-strain genomes for metagenomic binning, comparative biology and taxonomic classification.</title>
        <authorList>
            <person name="Goeker M."/>
        </authorList>
    </citation>
    <scope>NUCLEOTIDE SEQUENCE [LARGE SCALE GENOMIC DNA]</scope>
    <source>
        <strain evidence="1 2">JC118</strain>
    </source>
</reference>
<keyword evidence="2" id="KW-1185">Reference proteome</keyword>
<accession>A0A318KVR7</accession>
<comment type="caution">
    <text evidence="1">The sequence shown here is derived from an EMBL/GenBank/DDBJ whole genome shotgun (WGS) entry which is preliminary data.</text>
</comment>
<dbReference type="Proteomes" id="UP000247612">
    <property type="component" value="Unassembled WGS sequence"/>
</dbReference>
<dbReference type="AlphaFoldDB" id="A0A318KVR7"/>
<gene>
    <name evidence="1" type="ORF">DES51_105240</name>
</gene>
<sequence>MPQKSRIHTASEKLTVLNLLEQSTATFQILFDCGPCKALELKKKVKQKIIESGKLLPCEDKVPTAAAIKYLMIDENRIRKLAAIEAAEQQKRDTAAVES</sequence>
<proteinExistence type="predicted"/>
<dbReference type="EMBL" id="QJKH01000005">
    <property type="protein sequence ID" value="PXX79766.1"/>
    <property type="molecule type" value="Genomic_DNA"/>
</dbReference>
<dbReference type="RefSeq" id="WP_110370609.1">
    <property type="nucleotide sequence ID" value="NZ_QJKH01000005.1"/>
</dbReference>
<name>A0A318KVR7_9FIRM</name>